<dbReference type="AlphaFoldDB" id="A0AAW0L914"/>
<organism evidence="2 3">
    <name type="scientific">Quercus suber</name>
    <name type="common">Cork oak</name>
    <dbReference type="NCBI Taxonomy" id="58331"/>
    <lineage>
        <taxon>Eukaryota</taxon>
        <taxon>Viridiplantae</taxon>
        <taxon>Streptophyta</taxon>
        <taxon>Embryophyta</taxon>
        <taxon>Tracheophyta</taxon>
        <taxon>Spermatophyta</taxon>
        <taxon>Magnoliopsida</taxon>
        <taxon>eudicotyledons</taxon>
        <taxon>Gunneridae</taxon>
        <taxon>Pentapetalae</taxon>
        <taxon>rosids</taxon>
        <taxon>fabids</taxon>
        <taxon>Fagales</taxon>
        <taxon>Fagaceae</taxon>
        <taxon>Quercus</taxon>
    </lineage>
</organism>
<gene>
    <name evidence="2" type="primary">CES101_1</name>
    <name evidence="2" type="ORF">CFP56_006783</name>
</gene>
<protein>
    <submittedName>
        <fullName evidence="2">G-type lectin s-receptor-like serine/threonine-protein kinase ces101</fullName>
    </submittedName>
</protein>
<keyword evidence="3" id="KW-1185">Reference proteome</keyword>
<dbReference type="Proteomes" id="UP000237347">
    <property type="component" value="Unassembled WGS sequence"/>
</dbReference>
<dbReference type="Pfam" id="PF08276">
    <property type="entry name" value="PAN_2"/>
    <property type="match status" value="1"/>
</dbReference>
<evidence type="ECO:0000313" key="2">
    <source>
        <dbReference type="EMBL" id="KAK7847334.1"/>
    </source>
</evidence>
<dbReference type="InterPro" id="IPR003609">
    <property type="entry name" value="Pan_app"/>
</dbReference>
<reference evidence="2 3" key="1">
    <citation type="journal article" date="2018" name="Sci. Data">
        <title>The draft genome sequence of cork oak.</title>
        <authorList>
            <person name="Ramos A.M."/>
            <person name="Usie A."/>
            <person name="Barbosa P."/>
            <person name="Barros P.M."/>
            <person name="Capote T."/>
            <person name="Chaves I."/>
            <person name="Simoes F."/>
            <person name="Abreu I."/>
            <person name="Carrasquinho I."/>
            <person name="Faro C."/>
            <person name="Guimaraes J.B."/>
            <person name="Mendonca D."/>
            <person name="Nobrega F."/>
            <person name="Rodrigues L."/>
            <person name="Saibo N.J.M."/>
            <person name="Varela M.C."/>
            <person name="Egas C."/>
            <person name="Matos J."/>
            <person name="Miguel C.M."/>
            <person name="Oliveira M.M."/>
            <person name="Ricardo C.P."/>
            <person name="Goncalves S."/>
        </authorList>
    </citation>
    <scope>NUCLEOTIDE SEQUENCE [LARGE SCALE GENOMIC DNA]</scope>
    <source>
        <strain evidence="3">cv. HL8</strain>
    </source>
</reference>
<dbReference type="EMBL" id="PKMF04000143">
    <property type="protein sequence ID" value="KAK7847334.1"/>
    <property type="molecule type" value="Genomic_DNA"/>
</dbReference>
<name>A0AAW0L914_QUESU</name>
<evidence type="ECO:0000313" key="3">
    <source>
        <dbReference type="Proteomes" id="UP000237347"/>
    </source>
</evidence>
<proteinExistence type="predicted"/>
<accession>A0AAW0L914</accession>
<comment type="caution">
    <text evidence="2">The sequence shown here is derived from an EMBL/GenBank/DDBJ whole genome shotgun (WGS) entry which is preliminary data.</text>
</comment>
<evidence type="ECO:0000259" key="1">
    <source>
        <dbReference type="PROSITE" id="PS50948"/>
    </source>
</evidence>
<dbReference type="PROSITE" id="PS50948">
    <property type="entry name" value="PAN"/>
    <property type="match status" value="1"/>
</dbReference>
<sequence length="152" mass="17325">MNNDPKPANEFVILWHGEAYWTGGFSNEKGYQSWPTNGFILPDQRCAYYSFVKITNENETYFNYSTRRGATFPSPSTLSPASNEGCVKQTLPECRRHDYTFIENSAYIVDGDVFEFNESDNLTRVDCQNRCLNNCSCVAYSSSKQDDIGCKI</sequence>
<dbReference type="GO" id="GO:0016301">
    <property type="term" value="F:kinase activity"/>
    <property type="evidence" value="ECO:0007669"/>
    <property type="project" value="UniProtKB-KW"/>
</dbReference>
<feature type="domain" description="Apple" evidence="1">
    <location>
        <begin position="94"/>
        <end position="152"/>
    </location>
</feature>